<keyword evidence="2" id="KW-1185">Reference proteome</keyword>
<organism evidence="1 2">
    <name type="scientific">Acaulospora morrowiae</name>
    <dbReference type="NCBI Taxonomy" id="94023"/>
    <lineage>
        <taxon>Eukaryota</taxon>
        <taxon>Fungi</taxon>
        <taxon>Fungi incertae sedis</taxon>
        <taxon>Mucoromycota</taxon>
        <taxon>Glomeromycotina</taxon>
        <taxon>Glomeromycetes</taxon>
        <taxon>Diversisporales</taxon>
        <taxon>Acaulosporaceae</taxon>
        <taxon>Acaulospora</taxon>
    </lineage>
</organism>
<gene>
    <name evidence="1" type="ORF">AMORRO_LOCUS14163</name>
</gene>
<reference evidence="1" key="1">
    <citation type="submission" date="2021-06" db="EMBL/GenBank/DDBJ databases">
        <authorList>
            <person name="Kallberg Y."/>
            <person name="Tangrot J."/>
            <person name="Rosling A."/>
        </authorList>
    </citation>
    <scope>NUCLEOTIDE SEQUENCE</scope>
    <source>
        <strain evidence="1">CL551</strain>
    </source>
</reference>
<dbReference type="EMBL" id="CAJVPV010026965">
    <property type="protein sequence ID" value="CAG8732955.1"/>
    <property type="molecule type" value="Genomic_DNA"/>
</dbReference>
<accession>A0A9N9IG99</accession>
<proteinExistence type="predicted"/>
<name>A0A9N9IG99_9GLOM</name>
<comment type="caution">
    <text evidence="1">The sequence shown here is derived from an EMBL/GenBank/DDBJ whole genome shotgun (WGS) entry which is preliminary data.</text>
</comment>
<sequence>QTADLQQFSVEMNQNTGNYDIMLPMTAAPGTYMVTPSATPTMRNDQLIVNNFLAAQQQALLANTQSQNIFNTFDKNGSQLT</sequence>
<dbReference type="Proteomes" id="UP000789342">
    <property type="component" value="Unassembled WGS sequence"/>
</dbReference>
<evidence type="ECO:0000313" key="1">
    <source>
        <dbReference type="EMBL" id="CAG8732955.1"/>
    </source>
</evidence>
<dbReference type="AlphaFoldDB" id="A0A9N9IG99"/>
<feature type="non-terminal residue" evidence="1">
    <location>
        <position position="1"/>
    </location>
</feature>
<evidence type="ECO:0000313" key="2">
    <source>
        <dbReference type="Proteomes" id="UP000789342"/>
    </source>
</evidence>
<protein>
    <submittedName>
        <fullName evidence="1">11101_t:CDS:1</fullName>
    </submittedName>
</protein>